<dbReference type="InParanoid" id="A0A0C2ZRN7"/>
<dbReference type="EMBL" id="KN822030">
    <property type="protein sequence ID" value="KIM64183.1"/>
    <property type="molecule type" value="Genomic_DNA"/>
</dbReference>
<keyword evidence="4" id="KW-1185">Reference proteome</keyword>
<protein>
    <recommendedName>
        <fullName evidence="2">Sacsin/Nov domain-containing protein</fullName>
    </recommendedName>
</protein>
<dbReference type="OrthoDB" id="10031156at2759"/>
<evidence type="ECO:0000256" key="1">
    <source>
        <dbReference type="SAM" id="MobiDB-lite"/>
    </source>
</evidence>
<dbReference type="PANTHER" id="PTHR47839:SF1">
    <property type="entry name" value="DOMAIN PROTEIN, PUTATIVE (AFU_ORTHOLOGUE AFUA_6G04830)-RELATED"/>
    <property type="match status" value="1"/>
</dbReference>
<dbReference type="SUPFAM" id="SSF55874">
    <property type="entry name" value="ATPase domain of HSP90 chaperone/DNA topoisomerase II/histidine kinase"/>
    <property type="match status" value="1"/>
</dbReference>
<dbReference type="InterPro" id="IPR036890">
    <property type="entry name" value="HATPase_C_sf"/>
</dbReference>
<dbReference type="Pfam" id="PF25794">
    <property type="entry name" value="SACS"/>
    <property type="match status" value="1"/>
</dbReference>
<dbReference type="STRING" id="1036808.A0A0C2ZRN7"/>
<accession>A0A0C2ZRN7</accession>
<sequence>MSNLPNGNASGPGKPVRVNVNGRALVDKVLARYPEEFTVFRELLQNADDAQARSVEIHFQTSEHVTASEKALNGSVSDLNTVLLSRWMVRNDGDPFTSKDWQRLTNIADGNPDEQKIGAFGVGFFSVFSVTECPVVVSGGIRTRMFYDNDELFVDSKPCGASKWTAFEMDLKPGVQTTIPKPFDLSRFISAAVTFLISVKEVTVLFNGTPLSKISKSRREPGKMDLPADLKASSPTKSLTVKSVKTIVQRVEVVISALAYGAGSKKLLSRKKAKTLQIDPTKKRNFFGKNAEQNDVHTLSVTGPSSEKTFSIEYTVYSAEVASTPSQEMTNGIESATKKKPPKSFLYEAVHFTMNECGSMTQGDDEESLGSIFRGSQGLVNDQDGEHGARLFVGQSTAQTTGVAVHLSSRFIPTVERGLIDLANGQVQKWNEELLYIGGLVARLIYGRAMENVRIAWPSGTDQARKEGLFIMKSFTFRPSTPDPKVADLLRHAFFECFAGPSFPIVSNLGIRDSRDVREPHPTFAPFMKQRPVLDNSLLPVHATMIADLPKRCKVSKYLFRDVKEELQHRILPEHEMVACVAWWVGLFGEGLTGNGEKCKAELIPVARFWPAGLRESDQCVQLSGIRKFVNPRGSGSFITADDPLPPDTIPAAFTIRLDPKAIRTSLGWEEMTLLDWVQFLISPGRHREHDIRLSIRFVNRFLGVLQSLWNPLEHVIKEQIIGLMQNVEFIPTSRGRKKPNEAYFLEADLFGDLPVIQGLDVDEQILQDLGVRRNIPWCDIKGRLPHRQCSPYRLATYLDRVYNEMREDEHLELQKAAIFSSEAGEFHCIADLYTPEQFHIELGLPIIRWRDSAGSKHPSEVLTRLGTLLGLRAYPPLDVIIRKAASPEIPIRRFALQFLLTNMDTLYSDYNPLEFPDVAFLPCGRTMHPSLGTPEQVFISADWEPLGFKKMHHTITEKFAVRLKIRERPSASAVIDVLKKTPPRNKKEAVSWFELLASKGGFNAEERRELASLRIVPIHTRSSAGESTGDSVEWVQPRQCFFELLGEANSHHRELFNFVKFGALAHNFLEMCGAKPKPDYVDIAEALLRDAHGYLRTADCPRYLDDLRQVAVGYNSLPSEVKARMKNAEIFPAFRRKRELNSTDQPREMALKRAKDILIADDMESLRLFGDHVFIAPKEEVFDQFYRILGAETLSAHVVHVVEHDGTLSKDAGGLRTQILERVKIFLYDQDSSRRSKVNPAEWHKEPEKFTVKYCKHLQITKYVEFRNVSEDGGRLREKALAGVERTSEKNIVLWVKDDPSEGKQDWYDMSVALCRLFFKAHKAHDTSSLMTILDADLNDLKRRGYDVDFILRNGQDASPPDLPRPSTPSSNSPPASLPLSGWFKDMKKRIAPKFKRDVTGKFAPGEMEHLMDEALKLCSSDNGNCRAIHQNEERSEGGKKQRDVKYCSGLRQTDLKCCGITKYGMRVFNTSKSGNPPSEPLETFSTVLWNLGQIFNLESEKLHVFWQNDDVELMGFNRSHAIYLNLAHFEEKHYSKLSGGGSDDDKAAVYTAWYFIIAHEIAHNKAFFHDEDHELLLTCIAQNWLGPLRKLLARVSPGTC</sequence>
<evidence type="ECO:0000313" key="4">
    <source>
        <dbReference type="Proteomes" id="UP000053989"/>
    </source>
</evidence>
<dbReference type="HOGENOM" id="CLU_001744_1_0_1"/>
<dbReference type="PANTHER" id="PTHR47839">
    <property type="entry name" value="DOMAIN PROTEIN, PUTATIVE (AFU_ORTHOLOGUE AFUA_6G04830)-RELATED"/>
    <property type="match status" value="1"/>
</dbReference>
<dbReference type="Proteomes" id="UP000053989">
    <property type="component" value="Unassembled WGS sequence"/>
</dbReference>
<proteinExistence type="predicted"/>
<reference evidence="4" key="2">
    <citation type="submission" date="2015-01" db="EMBL/GenBank/DDBJ databases">
        <title>Evolutionary Origins and Diversification of the Mycorrhizal Mutualists.</title>
        <authorList>
            <consortium name="DOE Joint Genome Institute"/>
            <consortium name="Mycorrhizal Genomics Consortium"/>
            <person name="Kohler A."/>
            <person name="Kuo A."/>
            <person name="Nagy L.G."/>
            <person name="Floudas D."/>
            <person name="Copeland A."/>
            <person name="Barry K.W."/>
            <person name="Cichocki N."/>
            <person name="Veneault-Fourrey C."/>
            <person name="LaButti K."/>
            <person name="Lindquist E.A."/>
            <person name="Lipzen A."/>
            <person name="Lundell T."/>
            <person name="Morin E."/>
            <person name="Murat C."/>
            <person name="Riley R."/>
            <person name="Ohm R."/>
            <person name="Sun H."/>
            <person name="Tunlid A."/>
            <person name="Henrissat B."/>
            <person name="Grigoriev I.V."/>
            <person name="Hibbett D.S."/>
            <person name="Martin F."/>
        </authorList>
    </citation>
    <scope>NUCLEOTIDE SEQUENCE [LARGE SCALE GENOMIC DNA]</scope>
    <source>
        <strain evidence="4">Foug A</strain>
    </source>
</reference>
<feature type="domain" description="Sacsin/Nov" evidence="2">
    <location>
        <begin position="26"/>
        <end position="153"/>
    </location>
</feature>
<dbReference type="InterPro" id="IPR058210">
    <property type="entry name" value="SACS/Nov_dom"/>
</dbReference>
<organism evidence="3 4">
    <name type="scientific">Scleroderma citrinum Foug A</name>
    <dbReference type="NCBI Taxonomy" id="1036808"/>
    <lineage>
        <taxon>Eukaryota</taxon>
        <taxon>Fungi</taxon>
        <taxon>Dikarya</taxon>
        <taxon>Basidiomycota</taxon>
        <taxon>Agaricomycotina</taxon>
        <taxon>Agaricomycetes</taxon>
        <taxon>Agaricomycetidae</taxon>
        <taxon>Boletales</taxon>
        <taxon>Sclerodermatineae</taxon>
        <taxon>Sclerodermataceae</taxon>
        <taxon>Scleroderma</taxon>
    </lineage>
</organism>
<evidence type="ECO:0000313" key="3">
    <source>
        <dbReference type="EMBL" id="KIM64183.1"/>
    </source>
</evidence>
<dbReference type="Pfam" id="PF12449">
    <property type="entry name" value="DUF3684"/>
    <property type="match status" value="1"/>
</dbReference>
<reference evidence="3 4" key="1">
    <citation type="submission" date="2014-04" db="EMBL/GenBank/DDBJ databases">
        <authorList>
            <consortium name="DOE Joint Genome Institute"/>
            <person name="Kuo A."/>
            <person name="Kohler A."/>
            <person name="Nagy L.G."/>
            <person name="Floudas D."/>
            <person name="Copeland A."/>
            <person name="Barry K.W."/>
            <person name="Cichocki N."/>
            <person name="Veneault-Fourrey C."/>
            <person name="LaButti K."/>
            <person name="Lindquist E.A."/>
            <person name="Lipzen A."/>
            <person name="Lundell T."/>
            <person name="Morin E."/>
            <person name="Murat C."/>
            <person name="Sun H."/>
            <person name="Tunlid A."/>
            <person name="Henrissat B."/>
            <person name="Grigoriev I.V."/>
            <person name="Hibbett D.S."/>
            <person name="Martin F."/>
            <person name="Nordberg H.P."/>
            <person name="Cantor M.N."/>
            <person name="Hua S.X."/>
        </authorList>
    </citation>
    <scope>NUCLEOTIDE SEQUENCE [LARGE SCALE GENOMIC DNA]</scope>
    <source>
        <strain evidence="3 4">Foug A</strain>
    </source>
</reference>
<gene>
    <name evidence="3" type="ORF">SCLCIDRAFT_1213611</name>
</gene>
<name>A0A0C2ZRN7_9AGAM</name>
<dbReference type="Gene3D" id="3.30.565.10">
    <property type="entry name" value="Histidine kinase-like ATPase, C-terminal domain"/>
    <property type="match status" value="1"/>
</dbReference>
<feature type="region of interest" description="Disordered" evidence="1">
    <location>
        <begin position="1355"/>
        <end position="1382"/>
    </location>
</feature>
<dbReference type="InterPro" id="IPR022155">
    <property type="entry name" value="DUF3684"/>
</dbReference>
<dbReference type="NCBIfam" id="NF047352">
    <property type="entry name" value="P_loop_sacsin"/>
    <property type="match status" value="1"/>
</dbReference>
<evidence type="ECO:0000259" key="2">
    <source>
        <dbReference type="Pfam" id="PF25794"/>
    </source>
</evidence>
<feature type="compositionally biased region" description="Low complexity" evidence="1">
    <location>
        <begin position="1369"/>
        <end position="1382"/>
    </location>
</feature>